<name>A0A6L2M7T1_TANCI</name>
<dbReference type="AlphaFoldDB" id="A0A6L2M7T1"/>
<feature type="compositionally biased region" description="Basic residues" evidence="1">
    <location>
        <begin position="612"/>
        <end position="621"/>
    </location>
</feature>
<dbReference type="Pfam" id="PF08268">
    <property type="entry name" value="FBA_3"/>
    <property type="match status" value="1"/>
</dbReference>
<dbReference type="EMBL" id="BKCJ010005736">
    <property type="protein sequence ID" value="GEU68365.1"/>
    <property type="molecule type" value="Genomic_DNA"/>
</dbReference>
<dbReference type="InterPro" id="IPR013187">
    <property type="entry name" value="F-box-assoc_dom_typ3"/>
</dbReference>
<protein>
    <recommendedName>
        <fullName evidence="2">F-box associated beta-propeller type 3 domain-containing protein</fullName>
    </recommendedName>
</protein>
<organism evidence="3">
    <name type="scientific">Tanacetum cinerariifolium</name>
    <name type="common">Dalmatian daisy</name>
    <name type="synonym">Chrysanthemum cinerariifolium</name>
    <dbReference type="NCBI Taxonomy" id="118510"/>
    <lineage>
        <taxon>Eukaryota</taxon>
        <taxon>Viridiplantae</taxon>
        <taxon>Streptophyta</taxon>
        <taxon>Embryophyta</taxon>
        <taxon>Tracheophyta</taxon>
        <taxon>Spermatophyta</taxon>
        <taxon>Magnoliopsida</taxon>
        <taxon>eudicotyledons</taxon>
        <taxon>Gunneridae</taxon>
        <taxon>Pentapetalae</taxon>
        <taxon>asterids</taxon>
        <taxon>campanulids</taxon>
        <taxon>Asterales</taxon>
        <taxon>Asteraceae</taxon>
        <taxon>Asteroideae</taxon>
        <taxon>Anthemideae</taxon>
        <taxon>Anthemidinae</taxon>
        <taxon>Tanacetum</taxon>
    </lineage>
</organism>
<sequence length="712" mass="82170">MAGANCFYTRLPLHLTQQRFRNGFRCSNETPGILKVVVSGATEILRLFSSFNRNQLHEVVPEQKYDSSATCVDDIITILETDYGNAYFVTGNFSPEIYAEDCIFEDPTIRFSGRELYSRNLKLLVPFFENPSISLRNITKADFMAADYLKMMWRRIDLGIMLQDWRKYMHSFVNHTAIHDTVSWTVPQSCRKECYEIPPFPLRFDKSMRRESCGHGFDTSTNTWKMVKPYLLMAVCIGWPVILTPKPKMVEDRRPVIWFDVEKEEFGLIGPPKRMCDKVSFRYQVVDLNGEVGYVCNRTTEIWLLNHKKEWVPHCRFKEEIVPDGLPIDVIGCWNKDGDILIRSVCGNPFYVFYVYNLKSGVLHKTNLAGSVGCTEKEEFRLIDPPKRMCDKDSCRYQVVDLNGEVGYMCNRTTEVWLLNHKKEWVPHCRFKEEIVPDGLFIDVIVCWNKDGDILIRSICGNPLHSDVTFIMEEFAKLSRYICVTSMEYPRAAVRWLPVEEELLATCYVAVSEDNNVGSKWHTLNANCQKFNAAYKRAKRLGRSGENDVDVLKRAQSIYRDEHKGVAFCQEDAWAILKFHPKWDAPEQVDLTGDVPGATQEDLFGHDARPRPAVKPRPTKKTKSDVTASTGGSNASTQFGEVMEHELRMKREAAERAFEAQAEKDRTLTRLEELRFLATSTKDLDDVDAYWIKKQKRLIRNKLKNDLGAEDD</sequence>
<reference evidence="3" key="1">
    <citation type="journal article" date="2019" name="Sci. Rep.">
        <title>Draft genome of Tanacetum cinerariifolium, the natural source of mosquito coil.</title>
        <authorList>
            <person name="Yamashiro T."/>
            <person name="Shiraishi A."/>
            <person name="Satake H."/>
            <person name="Nakayama K."/>
        </authorList>
    </citation>
    <scope>NUCLEOTIDE SEQUENCE</scope>
</reference>
<feature type="region of interest" description="Disordered" evidence="1">
    <location>
        <begin position="588"/>
        <end position="642"/>
    </location>
</feature>
<feature type="compositionally biased region" description="Polar residues" evidence="1">
    <location>
        <begin position="625"/>
        <end position="639"/>
    </location>
</feature>
<dbReference type="PANTHER" id="PTHR34123">
    <property type="entry name" value="OS04G0578200 PROTEIN"/>
    <property type="match status" value="1"/>
</dbReference>
<dbReference type="Pfam" id="PF10184">
    <property type="entry name" value="DUF2358"/>
    <property type="match status" value="1"/>
</dbReference>
<evidence type="ECO:0000313" key="3">
    <source>
        <dbReference type="EMBL" id="GEU68365.1"/>
    </source>
</evidence>
<comment type="caution">
    <text evidence="3">The sequence shown here is derived from an EMBL/GenBank/DDBJ whole genome shotgun (WGS) entry which is preliminary data.</text>
</comment>
<evidence type="ECO:0000256" key="1">
    <source>
        <dbReference type="SAM" id="MobiDB-lite"/>
    </source>
</evidence>
<accession>A0A6L2M7T1</accession>
<gene>
    <name evidence="3" type="ORF">Tci_040343</name>
</gene>
<proteinExistence type="predicted"/>
<dbReference type="InterPro" id="IPR018790">
    <property type="entry name" value="DUF2358"/>
</dbReference>
<evidence type="ECO:0000259" key="2">
    <source>
        <dbReference type="Pfam" id="PF08268"/>
    </source>
</evidence>
<feature type="domain" description="F-box associated beta-propeller type 3" evidence="2">
    <location>
        <begin position="255"/>
        <end position="370"/>
    </location>
</feature>
<dbReference type="PANTHER" id="PTHR34123:SF4">
    <property type="entry name" value="PHOSPHORIBOSYLTRANSFERASE-LIKE PROTEIN, PUTATIVE (DUF2358)-RELATED"/>
    <property type="match status" value="1"/>
</dbReference>